<evidence type="ECO:0000256" key="4">
    <source>
        <dbReference type="ARBA" id="ARBA00022801"/>
    </source>
</evidence>
<dbReference type="Proteomes" id="UP001555176">
    <property type="component" value="Unassembled WGS sequence"/>
</dbReference>
<dbReference type="InterPro" id="IPR050925">
    <property type="entry name" value="Rhomboid_protease_S54"/>
</dbReference>
<keyword evidence="6 7" id="KW-0472">Membrane</keyword>
<keyword evidence="9" id="KW-0645">Protease</keyword>
<dbReference type="GO" id="GO:0008233">
    <property type="term" value="F:peptidase activity"/>
    <property type="evidence" value="ECO:0007669"/>
    <property type="project" value="UniProtKB-KW"/>
</dbReference>
<organism evidence="9 10">
    <name type="scientific">Heyndrickxia faecalis</name>
    <dbReference type="NCBI Taxonomy" id="2824910"/>
    <lineage>
        <taxon>Bacteria</taxon>
        <taxon>Bacillati</taxon>
        <taxon>Bacillota</taxon>
        <taxon>Bacilli</taxon>
        <taxon>Bacillales</taxon>
        <taxon>Bacillaceae</taxon>
        <taxon>Heyndrickxia</taxon>
    </lineage>
</organism>
<evidence type="ECO:0000259" key="8">
    <source>
        <dbReference type="Pfam" id="PF01694"/>
    </source>
</evidence>
<sequence>MKGVFAMLIRPIRFSAFIGSYPVVSAIFLAQCLLFAAMRLPVLPTQTLYETLSGVNLYIAQGEIWRLVSPVFVHIDFSHLLLNSFSLLLLGPCLERLAGKWKFTLLYFGCGCCANLASFFLLPLTYSHAGASGALFGLIGAYVALVWVGEDVPKTSRQTILSIAVISVVTAMMQPGANHTAHLSGLVAGMLLGGMLLQRKAASPA</sequence>
<name>A0ABV3NKP1_9BACI</name>
<keyword evidence="4 9" id="KW-0378">Hydrolase</keyword>
<dbReference type="PANTHER" id="PTHR43731:SF14">
    <property type="entry name" value="PRESENILIN-ASSOCIATED RHOMBOID-LIKE PROTEIN, MITOCHONDRIAL"/>
    <property type="match status" value="1"/>
</dbReference>
<feature type="domain" description="Peptidase S54 rhomboid" evidence="8">
    <location>
        <begin position="62"/>
        <end position="198"/>
    </location>
</feature>
<evidence type="ECO:0000256" key="5">
    <source>
        <dbReference type="ARBA" id="ARBA00022989"/>
    </source>
</evidence>
<dbReference type="EMBL" id="JBDGII010000031">
    <property type="protein sequence ID" value="MEW7079667.1"/>
    <property type="molecule type" value="Genomic_DNA"/>
</dbReference>
<dbReference type="PANTHER" id="PTHR43731">
    <property type="entry name" value="RHOMBOID PROTEASE"/>
    <property type="match status" value="1"/>
</dbReference>
<proteinExistence type="inferred from homology"/>
<dbReference type="Gene3D" id="1.20.1540.10">
    <property type="entry name" value="Rhomboid-like"/>
    <property type="match status" value="1"/>
</dbReference>
<dbReference type="RefSeq" id="WP_231111515.1">
    <property type="nucleotide sequence ID" value="NZ_JAGQEI010000002.1"/>
</dbReference>
<evidence type="ECO:0000313" key="10">
    <source>
        <dbReference type="Proteomes" id="UP001555176"/>
    </source>
</evidence>
<dbReference type="EC" id="3.4.21.-" evidence="9"/>
<feature type="transmembrane region" description="Helical" evidence="7">
    <location>
        <begin position="128"/>
        <end position="147"/>
    </location>
</feature>
<dbReference type="Pfam" id="PF01694">
    <property type="entry name" value="Rhomboid"/>
    <property type="match status" value="1"/>
</dbReference>
<keyword evidence="10" id="KW-1185">Reference proteome</keyword>
<evidence type="ECO:0000256" key="1">
    <source>
        <dbReference type="ARBA" id="ARBA00004141"/>
    </source>
</evidence>
<feature type="transmembrane region" description="Helical" evidence="7">
    <location>
        <begin position="159"/>
        <end position="175"/>
    </location>
</feature>
<keyword evidence="3 7" id="KW-0812">Transmembrane</keyword>
<evidence type="ECO:0000256" key="2">
    <source>
        <dbReference type="ARBA" id="ARBA00009045"/>
    </source>
</evidence>
<evidence type="ECO:0000256" key="6">
    <source>
        <dbReference type="ARBA" id="ARBA00023136"/>
    </source>
</evidence>
<dbReference type="InterPro" id="IPR022764">
    <property type="entry name" value="Peptidase_S54_rhomboid_dom"/>
</dbReference>
<evidence type="ECO:0000313" key="9">
    <source>
        <dbReference type="EMBL" id="MEW7079667.1"/>
    </source>
</evidence>
<dbReference type="SUPFAM" id="SSF144091">
    <property type="entry name" value="Rhomboid-like"/>
    <property type="match status" value="1"/>
</dbReference>
<feature type="transmembrane region" description="Helical" evidence="7">
    <location>
        <begin position="12"/>
        <end position="38"/>
    </location>
</feature>
<feature type="transmembrane region" description="Helical" evidence="7">
    <location>
        <begin position="103"/>
        <end position="122"/>
    </location>
</feature>
<reference evidence="9 10" key="1">
    <citation type="submission" date="2024-04" db="EMBL/GenBank/DDBJ databases">
        <title>Bacterial genomes from commercial probiotics.</title>
        <authorList>
            <person name="Brady R."/>
            <person name="Call G.B."/>
            <person name="Chaston J.M."/>
        </authorList>
    </citation>
    <scope>NUCLEOTIDE SEQUENCE [LARGE SCALE GENOMIC DNA]</scope>
    <source>
        <strain evidence="10">gbc_m</strain>
    </source>
</reference>
<evidence type="ECO:0000256" key="7">
    <source>
        <dbReference type="SAM" id="Phobius"/>
    </source>
</evidence>
<comment type="similarity">
    <text evidence="2">Belongs to the peptidase S54 family.</text>
</comment>
<dbReference type="InterPro" id="IPR035952">
    <property type="entry name" value="Rhomboid-like_sf"/>
</dbReference>
<accession>A0ABV3NKP1</accession>
<comment type="caution">
    <text evidence="9">The sequence shown here is derived from an EMBL/GenBank/DDBJ whole genome shotgun (WGS) entry which is preliminary data.</text>
</comment>
<keyword evidence="5 7" id="KW-1133">Transmembrane helix</keyword>
<gene>
    <name evidence="9" type="ORF">ABC651_11685</name>
</gene>
<protein>
    <submittedName>
        <fullName evidence="9">Rhomboid family intramembrane serine protease</fullName>
        <ecNumber evidence="9">3.4.21.-</ecNumber>
    </submittedName>
</protein>
<dbReference type="GO" id="GO:0006508">
    <property type="term" value="P:proteolysis"/>
    <property type="evidence" value="ECO:0007669"/>
    <property type="project" value="UniProtKB-KW"/>
</dbReference>
<evidence type="ECO:0000256" key="3">
    <source>
        <dbReference type="ARBA" id="ARBA00022692"/>
    </source>
</evidence>
<comment type="subcellular location">
    <subcellularLocation>
        <location evidence="1">Membrane</location>
        <topology evidence="1">Multi-pass membrane protein</topology>
    </subcellularLocation>
</comment>